<feature type="transmembrane region" description="Helical" evidence="1">
    <location>
        <begin position="167"/>
        <end position="187"/>
    </location>
</feature>
<keyword evidence="1" id="KW-0812">Transmembrane</keyword>
<reference evidence="2 3" key="1">
    <citation type="submission" date="2024-04" db="EMBL/GenBank/DDBJ databases">
        <authorList>
            <consortium name="Genoscope - CEA"/>
            <person name="William W."/>
        </authorList>
    </citation>
    <scope>NUCLEOTIDE SEQUENCE [LARGE SCALE GENOMIC DNA]</scope>
</reference>
<dbReference type="Proteomes" id="UP001497497">
    <property type="component" value="Unassembled WGS sequence"/>
</dbReference>
<keyword evidence="1" id="KW-1133">Transmembrane helix</keyword>
<dbReference type="Gene3D" id="1.20.140.150">
    <property type="match status" value="1"/>
</dbReference>
<evidence type="ECO:0000313" key="2">
    <source>
        <dbReference type="EMBL" id="CAL1536411.1"/>
    </source>
</evidence>
<comment type="caution">
    <text evidence="2">The sequence shown here is derived from an EMBL/GenBank/DDBJ whole genome shotgun (WGS) entry which is preliminary data.</text>
</comment>
<organism evidence="2 3">
    <name type="scientific">Lymnaea stagnalis</name>
    <name type="common">Great pond snail</name>
    <name type="synonym">Helix stagnalis</name>
    <dbReference type="NCBI Taxonomy" id="6523"/>
    <lineage>
        <taxon>Eukaryota</taxon>
        <taxon>Metazoa</taxon>
        <taxon>Spiralia</taxon>
        <taxon>Lophotrochozoa</taxon>
        <taxon>Mollusca</taxon>
        <taxon>Gastropoda</taxon>
        <taxon>Heterobranchia</taxon>
        <taxon>Euthyneura</taxon>
        <taxon>Panpulmonata</taxon>
        <taxon>Hygrophila</taxon>
        <taxon>Lymnaeoidea</taxon>
        <taxon>Lymnaeidae</taxon>
        <taxon>Lymnaea</taxon>
    </lineage>
</organism>
<feature type="transmembrane region" description="Helical" evidence="1">
    <location>
        <begin position="93"/>
        <end position="114"/>
    </location>
</feature>
<keyword evidence="3" id="KW-1185">Reference proteome</keyword>
<name>A0AAV2HUQ7_LYMST</name>
<accession>A0AAV2HUQ7</accession>
<evidence type="ECO:0000313" key="3">
    <source>
        <dbReference type="Proteomes" id="UP001497497"/>
    </source>
</evidence>
<dbReference type="EMBL" id="CAXITT010000229">
    <property type="protein sequence ID" value="CAL1536411.1"/>
    <property type="molecule type" value="Genomic_DNA"/>
</dbReference>
<feature type="transmembrane region" description="Helical" evidence="1">
    <location>
        <begin position="12"/>
        <end position="34"/>
    </location>
</feature>
<feature type="transmembrane region" description="Helical" evidence="1">
    <location>
        <begin position="126"/>
        <end position="147"/>
    </location>
</feature>
<evidence type="ECO:0008006" key="4">
    <source>
        <dbReference type="Google" id="ProtNLM"/>
    </source>
</evidence>
<proteinExistence type="predicted"/>
<gene>
    <name evidence="2" type="ORF">GSLYS_00010324001</name>
</gene>
<evidence type="ECO:0000256" key="1">
    <source>
        <dbReference type="SAM" id="Phobius"/>
    </source>
</evidence>
<sequence length="229" mass="24784">MVQIQYSVAQRVAFAGLTLGFLMCFAGVIPPFWVTAKLSPNILTQYFGVSIPIIGSIELISMNGGLWWYCVDVVTRDSVCDVNSMDFSEVGAWVMRVCSVVNLILSLVCALVALCRSCCCCGGKTVCHGVMTFFAGAAGVAVVVLFSQSMEDLFFFQLSLAQYGWAFYVYIVGSALMTIMSFVLCFAPPTNPSTPMIFNGVGQVPTGIQPMTNVQINQPVSLQNNMVNP</sequence>
<protein>
    <recommendedName>
        <fullName evidence="4">Transmembrane protein</fullName>
    </recommendedName>
</protein>
<dbReference type="AlphaFoldDB" id="A0AAV2HUQ7"/>
<keyword evidence="1" id="KW-0472">Membrane</keyword>